<keyword evidence="3" id="KW-1185">Reference proteome</keyword>
<gene>
    <name evidence="2" type="ORF">NDI38_29320</name>
</gene>
<keyword evidence="1" id="KW-0472">Membrane</keyword>
<evidence type="ECO:0000313" key="3">
    <source>
        <dbReference type="Proteomes" id="UP001476950"/>
    </source>
</evidence>
<dbReference type="PANTHER" id="PTHR36009:SF3">
    <property type="entry name" value="TRANSMEMBRANE PROTEIN"/>
    <property type="match status" value="1"/>
</dbReference>
<protein>
    <submittedName>
        <fullName evidence="2">DUF2834 domain-containing protein</fullName>
    </submittedName>
</protein>
<evidence type="ECO:0000313" key="2">
    <source>
        <dbReference type="EMBL" id="MEP1062478.1"/>
    </source>
</evidence>
<dbReference type="RefSeq" id="WP_190451838.1">
    <property type="nucleotide sequence ID" value="NZ_JAMPLM010000068.1"/>
</dbReference>
<feature type="transmembrane region" description="Helical" evidence="1">
    <location>
        <begin position="185"/>
        <end position="204"/>
    </location>
</feature>
<feature type="transmembrane region" description="Helical" evidence="1">
    <location>
        <begin position="156"/>
        <end position="173"/>
    </location>
</feature>
<keyword evidence="1" id="KW-0812">Transmembrane</keyword>
<sequence length="226" mass="25541">MSRIGFWLVWIGFVTYAFFLAPPDRPDTFDLIKHLATGQIAGINPLIVALFNLMGILPMLYSCLLLIDGRMQKIPAWLFATASFAVGAFAIVPYLALREPNGTFSGKKTWWLKVLDSRWLGLALAITTLGLLFYGISQGDWTDFGEQWRSSRFTHVMSLDFCLLSVLFPALLRDDMTRRELTDDRLFWAVALLPLLGAIVYLVLRPPLQEQPENAVSPQPNYRTSP</sequence>
<dbReference type="Proteomes" id="UP001476950">
    <property type="component" value="Unassembled WGS sequence"/>
</dbReference>
<dbReference type="PANTHER" id="PTHR36009">
    <property type="match status" value="1"/>
</dbReference>
<feature type="transmembrane region" description="Helical" evidence="1">
    <location>
        <begin position="43"/>
        <end position="67"/>
    </location>
</feature>
<organism evidence="2 3">
    <name type="scientific">Stenomitos frigidus AS-A4</name>
    <dbReference type="NCBI Taxonomy" id="2933935"/>
    <lineage>
        <taxon>Bacteria</taxon>
        <taxon>Bacillati</taxon>
        <taxon>Cyanobacteriota</taxon>
        <taxon>Cyanophyceae</taxon>
        <taxon>Leptolyngbyales</taxon>
        <taxon>Leptolyngbyaceae</taxon>
        <taxon>Stenomitos</taxon>
    </lineage>
</organism>
<reference evidence="2 3" key="1">
    <citation type="submission" date="2022-04" db="EMBL/GenBank/DDBJ databases">
        <title>Positive selection, recombination, and allopatry shape intraspecific diversity of widespread and dominant cyanobacteria.</title>
        <authorList>
            <person name="Wei J."/>
            <person name="Shu W."/>
            <person name="Hu C."/>
        </authorList>
    </citation>
    <scope>NUCLEOTIDE SEQUENCE [LARGE SCALE GENOMIC DNA]</scope>
    <source>
        <strain evidence="2 3">AS-A4</strain>
    </source>
</reference>
<feature type="transmembrane region" description="Helical" evidence="1">
    <location>
        <begin position="74"/>
        <end position="97"/>
    </location>
</feature>
<evidence type="ECO:0000256" key="1">
    <source>
        <dbReference type="SAM" id="Phobius"/>
    </source>
</evidence>
<comment type="caution">
    <text evidence="2">The sequence shown here is derived from an EMBL/GenBank/DDBJ whole genome shotgun (WGS) entry which is preliminary data.</text>
</comment>
<feature type="transmembrane region" description="Helical" evidence="1">
    <location>
        <begin position="117"/>
        <end position="136"/>
    </location>
</feature>
<dbReference type="EMBL" id="JAMPLM010000068">
    <property type="protein sequence ID" value="MEP1062478.1"/>
    <property type="molecule type" value="Genomic_DNA"/>
</dbReference>
<accession>A0ABV0KTA5</accession>
<proteinExistence type="predicted"/>
<keyword evidence="1" id="KW-1133">Transmembrane helix</keyword>
<name>A0ABV0KTA5_9CYAN</name>